<feature type="domain" description="PRC-barrel" evidence="2">
    <location>
        <begin position="8"/>
        <end position="74"/>
    </location>
</feature>
<dbReference type="PANTHER" id="PTHR38463">
    <property type="entry name" value="STRESS RESPONSE PROTEIN YSNF"/>
    <property type="match status" value="1"/>
</dbReference>
<dbReference type="InterPro" id="IPR019060">
    <property type="entry name" value="DUF2382"/>
</dbReference>
<dbReference type="Gene3D" id="3.90.50.10">
    <property type="entry name" value="Photosynthetic Reaction Center, subunit H, domain 2"/>
    <property type="match status" value="1"/>
</dbReference>
<dbReference type="PANTHER" id="PTHR38463:SF1">
    <property type="entry name" value="STRESS RESPONSE PROTEIN YSNF"/>
    <property type="match status" value="1"/>
</dbReference>
<feature type="domain" description="DUF2382" evidence="3">
    <location>
        <begin position="136"/>
        <end position="242"/>
    </location>
</feature>
<dbReference type="InterPro" id="IPR011033">
    <property type="entry name" value="PRC_barrel-like_sf"/>
</dbReference>
<dbReference type="InterPro" id="IPR014747">
    <property type="entry name" value="Bac_photo_RC_H_C"/>
</dbReference>
<protein>
    <submittedName>
        <fullName evidence="4">PRC and DUF2382 domain-containing protein</fullName>
    </submittedName>
</protein>
<evidence type="ECO:0000313" key="5">
    <source>
        <dbReference type="Proteomes" id="UP001237194"/>
    </source>
</evidence>
<evidence type="ECO:0000313" key="4">
    <source>
        <dbReference type="EMBL" id="MDJ1645202.1"/>
    </source>
</evidence>
<dbReference type="InterPro" id="IPR052967">
    <property type="entry name" value="Stress_Response_Assoc"/>
</dbReference>
<name>A0ABT7DHC9_9ACTN</name>
<dbReference type="SUPFAM" id="SSF50346">
    <property type="entry name" value="PRC-barrel domain"/>
    <property type="match status" value="1"/>
</dbReference>
<evidence type="ECO:0000256" key="1">
    <source>
        <dbReference type="SAM" id="MobiDB-lite"/>
    </source>
</evidence>
<dbReference type="EMBL" id="JARWAF010000020">
    <property type="protein sequence ID" value="MDJ1645202.1"/>
    <property type="molecule type" value="Genomic_DNA"/>
</dbReference>
<accession>A0ABT7DHC9</accession>
<sequence>MSNYLTTDQLRDLTVHDQEGEKVGSIGQVFVDDTSQRPDWVTVPTGLFGTKETFVPLAGAQVRGLELHVPFTKDVIKDAPRVDADEHLATEQERHLYAHYGLTDPASAESVTGRSAVPDDGTAQSRAAGADGEHELVRSEERLHVGTEERVAGTARLKKVVVTENVTTTIPVTHEEVRVVREPVREGEVAAPGIGEAEATVTLHEERPVVGKEKVAVERVRLETAEVTEEEQVNDTVRKERIAYEGVAADAESRRDLP</sequence>
<feature type="region of interest" description="Disordered" evidence="1">
    <location>
        <begin position="107"/>
        <end position="135"/>
    </location>
</feature>
<dbReference type="Proteomes" id="UP001237194">
    <property type="component" value="Unassembled WGS sequence"/>
</dbReference>
<reference evidence="4 5" key="1">
    <citation type="submission" date="2023-04" db="EMBL/GenBank/DDBJ databases">
        <title>A novel species of the genus Streptomyces: Streptomyces pakalii sp. nov. isolated from a Mexican soil jungle.</title>
        <authorList>
            <person name="Chavez-Hernandez M.A."/>
            <person name="Ortiz-Alvarez J."/>
            <person name="Villa-Tanaca L."/>
            <person name="Hernandez-Rodriguez C."/>
        </authorList>
    </citation>
    <scope>NUCLEOTIDE SEQUENCE [LARGE SCALE GENOMIC DNA]</scope>
    <source>
        <strain evidence="4 5">ENCB-J15</strain>
    </source>
</reference>
<keyword evidence="5" id="KW-1185">Reference proteome</keyword>
<dbReference type="InterPro" id="IPR027275">
    <property type="entry name" value="PRC-brl_dom"/>
</dbReference>
<dbReference type="Pfam" id="PF09557">
    <property type="entry name" value="DUF2382"/>
    <property type="match status" value="1"/>
</dbReference>
<dbReference type="RefSeq" id="WP_283901018.1">
    <property type="nucleotide sequence ID" value="NZ_JARWAF010000020.1"/>
</dbReference>
<organism evidence="4 5">
    <name type="scientific">Streptomyces pakalii</name>
    <dbReference type="NCBI Taxonomy" id="3036494"/>
    <lineage>
        <taxon>Bacteria</taxon>
        <taxon>Bacillati</taxon>
        <taxon>Actinomycetota</taxon>
        <taxon>Actinomycetes</taxon>
        <taxon>Kitasatosporales</taxon>
        <taxon>Streptomycetaceae</taxon>
        <taxon>Streptomyces</taxon>
    </lineage>
</organism>
<proteinExistence type="predicted"/>
<dbReference type="Pfam" id="PF05239">
    <property type="entry name" value="PRC"/>
    <property type="match status" value="1"/>
</dbReference>
<gene>
    <name evidence="4" type="ORF">P5W92_33055</name>
</gene>
<evidence type="ECO:0000259" key="2">
    <source>
        <dbReference type="Pfam" id="PF05239"/>
    </source>
</evidence>
<evidence type="ECO:0000259" key="3">
    <source>
        <dbReference type="Pfam" id="PF09557"/>
    </source>
</evidence>
<comment type="caution">
    <text evidence="4">The sequence shown here is derived from an EMBL/GenBank/DDBJ whole genome shotgun (WGS) entry which is preliminary data.</text>
</comment>